<keyword evidence="19" id="KW-1185">Reference proteome</keyword>
<evidence type="ECO:0000256" key="11">
    <source>
        <dbReference type="PROSITE-ProRule" id="PRU00552"/>
    </source>
</evidence>
<keyword evidence="4 12" id="KW-0547">Nucleotide-binding</keyword>
<protein>
    <recommendedName>
        <fullName evidence="13">ATP-dependent RNA helicase</fullName>
        <ecNumber evidence="13">3.6.4.13</ecNumber>
    </recommendedName>
</protein>
<comment type="subcellular location">
    <subcellularLocation>
        <location evidence="1">Nucleus</location>
        <location evidence="1">Nucleolus</location>
    </subcellularLocation>
</comment>
<dbReference type="InParanoid" id="A0A0C3G3G2"/>
<feature type="compositionally biased region" description="Basic and acidic residues" evidence="14">
    <location>
        <begin position="571"/>
        <end position="587"/>
    </location>
</feature>
<dbReference type="InterPro" id="IPR011545">
    <property type="entry name" value="DEAD/DEAH_box_helicase_dom"/>
</dbReference>
<feature type="domain" description="Helicase ATP-binding" evidence="15">
    <location>
        <begin position="42"/>
        <end position="243"/>
    </location>
</feature>
<dbReference type="Gene3D" id="3.40.50.300">
    <property type="entry name" value="P-loop containing nucleotide triphosphate hydrolases"/>
    <property type="match status" value="2"/>
</dbReference>
<dbReference type="Pfam" id="PF00271">
    <property type="entry name" value="Helicase_C"/>
    <property type="match status" value="1"/>
</dbReference>
<evidence type="ECO:0000259" key="17">
    <source>
        <dbReference type="PROSITE" id="PS51195"/>
    </source>
</evidence>
<dbReference type="InterPro" id="IPR056330">
    <property type="entry name" value="CTT_SPB4"/>
</dbReference>
<feature type="compositionally biased region" description="Acidic residues" evidence="14">
    <location>
        <begin position="638"/>
        <end position="649"/>
    </location>
</feature>
<dbReference type="SMART" id="SM00487">
    <property type="entry name" value="DEXDc"/>
    <property type="match status" value="1"/>
</dbReference>
<dbReference type="EC" id="3.6.4.13" evidence="13"/>
<feature type="region of interest" description="Disordered" evidence="14">
    <location>
        <begin position="115"/>
        <end position="134"/>
    </location>
</feature>
<dbReference type="GO" id="GO:0006364">
    <property type="term" value="P:rRNA processing"/>
    <property type="evidence" value="ECO:0007669"/>
    <property type="project" value="UniProtKB-KW"/>
</dbReference>
<dbReference type="InterPro" id="IPR000629">
    <property type="entry name" value="RNA-helicase_DEAD-box_CS"/>
</dbReference>
<dbReference type="GO" id="GO:0005524">
    <property type="term" value="F:ATP binding"/>
    <property type="evidence" value="ECO:0007669"/>
    <property type="project" value="UniProtKB-UniRule"/>
</dbReference>
<feature type="compositionally biased region" description="Basic residues" evidence="14">
    <location>
        <begin position="605"/>
        <end position="616"/>
    </location>
</feature>
<dbReference type="GO" id="GO:0005730">
    <property type="term" value="C:nucleolus"/>
    <property type="evidence" value="ECO:0007669"/>
    <property type="project" value="UniProtKB-SubCell"/>
</dbReference>
<dbReference type="PROSITE" id="PS00039">
    <property type="entry name" value="DEAD_ATP_HELICASE"/>
    <property type="match status" value="1"/>
</dbReference>
<sequence length="678" mass="75652">MSNSTAFAGSWSSLPVSLTPWILDVIQSMGHTQMTPVQASTIPLFMKNKDVVVEAVTGSGKTLAFVIPILERLIRRDSKLRKNEVGALIISPTRELATQIHSVFSLFLCAQPMPDSTPEPSISDETNSEPKYPPPLLLVSSDQSSPAEDVQRFISTSADIIIGTPGRVEEFLLGKGKSVVSAKELEVLVLDEADRLLDLGFQSALTRILTYLPKQRRTGLFSATMTDADALSELVRVGLRNPARIVVKVQSKKLTKDDGSKMPNKGGEVVEERRIPANLQNFHINCLSSEKLVQLTRIVAHDISLHQSSQFIVYFATCACVDYFYRILTPLLPPSMTLYSLHGHLPPAARTRTLSSFSTSLATPSAPSILLATDVAARGLDLPHVDVVIQFDPPSDPKAFSHRCGRTARAGKSGRAYVLLVGRETEYIDFMAVRKIPLKEQPYLPGKDASNKHSSLLDKVEDPSVTLFHKRIRKTLLTDRALHDKAAKAFVSFVRAYSKHEASYIFRLKDLDLVGVGKSFGLLRLPKMPELKDRGRDGWEDAEMDWNNYAYADKAQEAKRIATGIAAAITREDEKEKRRADRAEKKQQNSAWSNQVTRKEDKDKRREKKDRRKKWLKSQTSANEGGDQSLKRGRTPTPEDDADEGDDWDELAREERMAKKVRKGNITQGTFDEQFADL</sequence>
<evidence type="ECO:0000259" key="15">
    <source>
        <dbReference type="PROSITE" id="PS51192"/>
    </source>
</evidence>
<dbReference type="InterPro" id="IPR027417">
    <property type="entry name" value="P-loop_NTPase"/>
</dbReference>
<gene>
    <name evidence="18" type="ORF">PILCRDRAFT_811313</name>
</gene>
<evidence type="ECO:0000256" key="9">
    <source>
        <dbReference type="ARBA" id="ARBA00023054"/>
    </source>
</evidence>
<evidence type="ECO:0000259" key="16">
    <source>
        <dbReference type="PROSITE" id="PS51194"/>
    </source>
</evidence>
<keyword evidence="7 12" id="KW-0067">ATP-binding</keyword>
<evidence type="ECO:0000313" key="19">
    <source>
        <dbReference type="Proteomes" id="UP000054166"/>
    </source>
</evidence>
<evidence type="ECO:0000256" key="13">
    <source>
        <dbReference type="RuleBase" id="RU365068"/>
    </source>
</evidence>
<feature type="short sequence motif" description="Q motif" evidence="11">
    <location>
        <begin position="11"/>
        <end position="39"/>
    </location>
</feature>
<dbReference type="PROSITE" id="PS51192">
    <property type="entry name" value="HELICASE_ATP_BIND_1"/>
    <property type="match status" value="1"/>
</dbReference>
<dbReference type="GO" id="GO:0003724">
    <property type="term" value="F:RNA helicase activity"/>
    <property type="evidence" value="ECO:0007669"/>
    <property type="project" value="UniProtKB-EC"/>
</dbReference>
<dbReference type="Pfam" id="PF23681">
    <property type="entry name" value="CTT_SPB4"/>
    <property type="match status" value="1"/>
</dbReference>
<evidence type="ECO:0000256" key="4">
    <source>
        <dbReference type="ARBA" id="ARBA00022741"/>
    </source>
</evidence>
<dbReference type="Proteomes" id="UP000054166">
    <property type="component" value="Unassembled WGS sequence"/>
</dbReference>
<dbReference type="SUPFAM" id="SSF52540">
    <property type="entry name" value="P-loop containing nucleoside triphosphate hydrolases"/>
    <property type="match status" value="1"/>
</dbReference>
<keyword evidence="3" id="KW-0698">rRNA processing</keyword>
<dbReference type="PROSITE" id="PS51194">
    <property type="entry name" value="HELICASE_CTER"/>
    <property type="match status" value="1"/>
</dbReference>
<evidence type="ECO:0000256" key="5">
    <source>
        <dbReference type="ARBA" id="ARBA00022801"/>
    </source>
</evidence>
<dbReference type="InterPro" id="IPR014001">
    <property type="entry name" value="Helicase_ATP-bd"/>
</dbReference>
<dbReference type="InterPro" id="IPR014014">
    <property type="entry name" value="RNA_helicase_DEAD_Q_motif"/>
</dbReference>
<feature type="region of interest" description="Disordered" evidence="14">
    <location>
        <begin position="659"/>
        <end position="678"/>
    </location>
</feature>
<dbReference type="SMART" id="SM01178">
    <property type="entry name" value="DUF4217"/>
    <property type="match status" value="1"/>
</dbReference>
<name>A0A0C3G3G2_PILCF</name>
<evidence type="ECO:0000256" key="8">
    <source>
        <dbReference type="ARBA" id="ARBA00022884"/>
    </source>
</evidence>
<keyword evidence="5 12" id="KW-0378">Hydrolase</keyword>
<evidence type="ECO:0000256" key="2">
    <source>
        <dbReference type="ARBA" id="ARBA00022517"/>
    </source>
</evidence>
<evidence type="ECO:0000256" key="14">
    <source>
        <dbReference type="SAM" id="MobiDB-lite"/>
    </source>
</evidence>
<feature type="domain" description="DEAD-box RNA helicase Q" evidence="17">
    <location>
        <begin position="11"/>
        <end position="39"/>
    </location>
</feature>
<dbReference type="InterPro" id="IPR025313">
    <property type="entry name" value="SPB4-like_CTE"/>
</dbReference>
<evidence type="ECO:0000256" key="7">
    <source>
        <dbReference type="ARBA" id="ARBA00022840"/>
    </source>
</evidence>
<dbReference type="InterPro" id="IPR001650">
    <property type="entry name" value="Helicase_C-like"/>
</dbReference>
<dbReference type="GO" id="GO:0003723">
    <property type="term" value="F:RNA binding"/>
    <property type="evidence" value="ECO:0007669"/>
    <property type="project" value="UniProtKB-UniRule"/>
</dbReference>
<keyword evidence="9" id="KW-0175">Coiled coil</keyword>
<dbReference type="OrthoDB" id="7396459at2759"/>
<dbReference type="GO" id="GO:0016887">
    <property type="term" value="F:ATP hydrolysis activity"/>
    <property type="evidence" value="ECO:0007669"/>
    <property type="project" value="RHEA"/>
</dbReference>
<evidence type="ECO:0000256" key="10">
    <source>
        <dbReference type="ARBA" id="ARBA00038002"/>
    </source>
</evidence>
<dbReference type="AlphaFoldDB" id="A0A0C3G3G2"/>
<dbReference type="Pfam" id="PF13959">
    <property type="entry name" value="CTE_SPB4"/>
    <property type="match status" value="1"/>
</dbReference>
<dbReference type="SMART" id="SM00490">
    <property type="entry name" value="HELICc"/>
    <property type="match status" value="1"/>
</dbReference>
<dbReference type="CDD" id="cd18787">
    <property type="entry name" value="SF2_C_DEAD"/>
    <property type="match status" value="1"/>
</dbReference>
<dbReference type="STRING" id="765440.A0A0C3G3G2"/>
<evidence type="ECO:0000256" key="3">
    <source>
        <dbReference type="ARBA" id="ARBA00022552"/>
    </source>
</evidence>
<reference evidence="19" key="2">
    <citation type="submission" date="2015-01" db="EMBL/GenBank/DDBJ databases">
        <title>Evolutionary Origins and Diversification of the Mycorrhizal Mutualists.</title>
        <authorList>
            <consortium name="DOE Joint Genome Institute"/>
            <consortium name="Mycorrhizal Genomics Consortium"/>
            <person name="Kohler A."/>
            <person name="Kuo A."/>
            <person name="Nagy L.G."/>
            <person name="Floudas D."/>
            <person name="Copeland A."/>
            <person name="Barry K.W."/>
            <person name="Cichocki N."/>
            <person name="Veneault-Fourrey C."/>
            <person name="LaButti K."/>
            <person name="Lindquist E.A."/>
            <person name="Lipzen A."/>
            <person name="Lundell T."/>
            <person name="Morin E."/>
            <person name="Murat C."/>
            <person name="Riley R."/>
            <person name="Ohm R."/>
            <person name="Sun H."/>
            <person name="Tunlid A."/>
            <person name="Henrissat B."/>
            <person name="Grigoriev I.V."/>
            <person name="Hibbett D.S."/>
            <person name="Martin F."/>
        </authorList>
    </citation>
    <scope>NUCLEOTIDE SEQUENCE [LARGE SCALE GENOMIC DNA]</scope>
    <source>
        <strain evidence="19">F 1598</strain>
    </source>
</reference>
<reference evidence="18 19" key="1">
    <citation type="submission" date="2014-04" db="EMBL/GenBank/DDBJ databases">
        <authorList>
            <consortium name="DOE Joint Genome Institute"/>
            <person name="Kuo A."/>
            <person name="Tarkka M."/>
            <person name="Buscot F."/>
            <person name="Kohler A."/>
            <person name="Nagy L.G."/>
            <person name="Floudas D."/>
            <person name="Copeland A."/>
            <person name="Barry K.W."/>
            <person name="Cichocki N."/>
            <person name="Veneault-Fourrey C."/>
            <person name="LaButti K."/>
            <person name="Lindquist E.A."/>
            <person name="Lipzen A."/>
            <person name="Lundell T."/>
            <person name="Morin E."/>
            <person name="Murat C."/>
            <person name="Sun H."/>
            <person name="Tunlid A."/>
            <person name="Henrissat B."/>
            <person name="Grigoriev I.V."/>
            <person name="Hibbett D.S."/>
            <person name="Martin F."/>
            <person name="Nordberg H.P."/>
            <person name="Cantor M.N."/>
            <person name="Hua S.X."/>
        </authorList>
    </citation>
    <scope>NUCLEOTIDE SEQUENCE [LARGE SCALE GENOMIC DNA]</scope>
    <source>
        <strain evidence="18 19">F 1598</strain>
    </source>
</reference>
<dbReference type="PANTHER" id="PTHR24031">
    <property type="entry name" value="RNA HELICASE"/>
    <property type="match status" value="1"/>
</dbReference>
<evidence type="ECO:0000256" key="12">
    <source>
        <dbReference type="RuleBase" id="RU000492"/>
    </source>
</evidence>
<comment type="catalytic activity">
    <reaction evidence="13">
        <text>ATP + H2O = ADP + phosphate + H(+)</text>
        <dbReference type="Rhea" id="RHEA:13065"/>
        <dbReference type="ChEBI" id="CHEBI:15377"/>
        <dbReference type="ChEBI" id="CHEBI:15378"/>
        <dbReference type="ChEBI" id="CHEBI:30616"/>
        <dbReference type="ChEBI" id="CHEBI:43474"/>
        <dbReference type="ChEBI" id="CHEBI:456216"/>
        <dbReference type="EC" id="3.6.4.13"/>
    </reaction>
</comment>
<dbReference type="PROSITE" id="PS51195">
    <property type="entry name" value="Q_MOTIF"/>
    <property type="match status" value="1"/>
</dbReference>
<dbReference type="CDD" id="cd17960">
    <property type="entry name" value="DEADc_DDX55"/>
    <property type="match status" value="1"/>
</dbReference>
<dbReference type="Pfam" id="PF00270">
    <property type="entry name" value="DEAD"/>
    <property type="match status" value="1"/>
</dbReference>
<keyword evidence="6 12" id="KW-0347">Helicase</keyword>
<keyword evidence="2" id="KW-0690">Ribosome biogenesis</keyword>
<evidence type="ECO:0000313" key="18">
    <source>
        <dbReference type="EMBL" id="KIM90825.1"/>
    </source>
</evidence>
<dbReference type="FunCoup" id="A0A0C3G3G2">
    <property type="interactions" value="936"/>
</dbReference>
<comment type="function">
    <text evidence="13">RNA helicase.</text>
</comment>
<dbReference type="HOGENOM" id="CLU_003041_26_4_1"/>
<evidence type="ECO:0000256" key="1">
    <source>
        <dbReference type="ARBA" id="ARBA00004604"/>
    </source>
</evidence>
<comment type="domain">
    <text evidence="13">The Q motif is unique to and characteristic of the DEAD box family of RNA helicases and controls ATP binding and hydrolysis.</text>
</comment>
<organism evidence="18 19">
    <name type="scientific">Piloderma croceum (strain F 1598)</name>
    <dbReference type="NCBI Taxonomy" id="765440"/>
    <lineage>
        <taxon>Eukaryota</taxon>
        <taxon>Fungi</taxon>
        <taxon>Dikarya</taxon>
        <taxon>Basidiomycota</taxon>
        <taxon>Agaricomycotina</taxon>
        <taxon>Agaricomycetes</taxon>
        <taxon>Agaricomycetidae</taxon>
        <taxon>Atheliales</taxon>
        <taxon>Atheliaceae</taxon>
        <taxon>Piloderma</taxon>
    </lineage>
</organism>
<feature type="domain" description="Helicase C-terminal" evidence="16">
    <location>
        <begin position="291"/>
        <end position="452"/>
    </location>
</feature>
<feature type="region of interest" description="Disordered" evidence="14">
    <location>
        <begin position="571"/>
        <end position="653"/>
    </location>
</feature>
<evidence type="ECO:0000256" key="6">
    <source>
        <dbReference type="ARBA" id="ARBA00022806"/>
    </source>
</evidence>
<dbReference type="EMBL" id="KN832972">
    <property type="protein sequence ID" value="KIM90825.1"/>
    <property type="molecule type" value="Genomic_DNA"/>
</dbReference>
<keyword evidence="8 13" id="KW-0694">RNA-binding</keyword>
<accession>A0A0C3G3G2</accession>
<comment type="similarity">
    <text evidence="10">Belongs to the DEAD box helicase family. DDX55/SPB4 subfamily.</text>
</comment>
<proteinExistence type="inferred from homology"/>